<dbReference type="KEGG" id="mmob:F6R98_02190"/>
<gene>
    <name evidence="2" type="ORF">F6R98_02190</name>
</gene>
<protein>
    <submittedName>
        <fullName evidence="2">DUF4150 domain-containing protein</fullName>
    </submittedName>
</protein>
<accession>A0A5Q0BCP2</accession>
<proteinExistence type="predicted"/>
<dbReference type="Proteomes" id="UP000325755">
    <property type="component" value="Chromosome"/>
</dbReference>
<dbReference type="OrthoDB" id="272411at2"/>
<keyword evidence="3" id="KW-1185">Reference proteome</keyword>
<reference evidence="2 3" key="1">
    <citation type="submission" date="2019-09" db="EMBL/GenBank/DDBJ databases">
        <title>Ecophysiology of the spiral-shaped methanotroph Methylospira mobilis as revealed by the complete genome sequence.</title>
        <authorList>
            <person name="Oshkin I.Y."/>
            <person name="Dedysh S.N."/>
            <person name="Miroshnikov K."/>
            <person name="Danilova O.V."/>
            <person name="Hakobyan A."/>
            <person name="Liesack W."/>
        </authorList>
    </citation>
    <scope>NUCLEOTIDE SEQUENCE [LARGE SCALE GENOMIC DNA]</scope>
    <source>
        <strain evidence="2 3">Shm1</strain>
    </source>
</reference>
<feature type="region of interest" description="Disordered" evidence="1">
    <location>
        <begin position="1"/>
        <end position="38"/>
    </location>
</feature>
<evidence type="ECO:0000313" key="2">
    <source>
        <dbReference type="EMBL" id="QFY41580.1"/>
    </source>
</evidence>
<sequence>MFLLSSSGGKNLGGPDVCRTPTPAGPVPTPYPNISSCTAANPASTGRKMLLDMIPSVHQMTRILGSSGDEPGVLLGMMSNMIKGPTTFKVGAPKVLIQGFPAMRVTSVTAQNGMVGNCPGVSLVPTQRKVSAL</sequence>
<name>A0A5Q0BCP2_9GAMM</name>
<dbReference type="EMBL" id="CP044205">
    <property type="protein sequence ID" value="QFY41580.1"/>
    <property type="molecule type" value="Genomic_DNA"/>
</dbReference>
<evidence type="ECO:0000313" key="3">
    <source>
        <dbReference type="Proteomes" id="UP000325755"/>
    </source>
</evidence>
<dbReference type="Pfam" id="PF13665">
    <property type="entry name" value="Tox-PAAR-like"/>
    <property type="match status" value="1"/>
</dbReference>
<dbReference type="AlphaFoldDB" id="A0A5Q0BCP2"/>
<dbReference type="RefSeq" id="WP_153247563.1">
    <property type="nucleotide sequence ID" value="NZ_CP044205.1"/>
</dbReference>
<evidence type="ECO:0000256" key="1">
    <source>
        <dbReference type="SAM" id="MobiDB-lite"/>
    </source>
</evidence>
<dbReference type="InParanoid" id="A0A5Q0BCP2"/>
<organism evidence="2 3">
    <name type="scientific">Candidatus Methylospira mobilis</name>
    <dbReference type="NCBI Taxonomy" id="1808979"/>
    <lineage>
        <taxon>Bacteria</taxon>
        <taxon>Pseudomonadati</taxon>
        <taxon>Pseudomonadota</taxon>
        <taxon>Gammaproteobacteria</taxon>
        <taxon>Methylococcales</taxon>
        <taxon>Methylococcaceae</taxon>
        <taxon>Candidatus Methylospira</taxon>
    </lineage>
</organism>